<organism evidence="2">
    <name type="scientific">Nematocida ausubeli (strain ATCC PRA-371 / ERTm2)</name>
    <name type="common">Nematode killer fungus</name>
    <dbReference type="NCBI Taxonomy" id="1913371"/>
    <lineage>
        <taxon>Eukaryota</taxon>
        <taxon>Fungi</taxon>
        <taxon>Fungi incertae sedis</taxon>
        <taxon>Microsporidia</taxon>
        <taxon>Nematocida</taxon>
    </lineage>
</organism>
<reference evidence="2" key="1">
    <citation type="submission" date="2011-03" db="EMBL/GenBank/DDBJ databases">
        <title>The Genome Sequence of Nematocida sp1 strain ERTm2.</title>
        <authorList>
            <consortium name="The Broad Institute Genome Sequencing Platform"/>
            <consortium name="The Broad Institute Genome Sequencing Center for Infectious Disease"/>
            <person name="Cuomo C."/>
            <person name="Troemel E."/>
            <person name="Young S.K."/>
            <person name="Zeng Q."/>
            <person name="Gargeya S."/>
            <person name="Fitzgerald M."/>
            <person name="Haas B."/>
            <person name="Abouelleil A."/>
            <person name="Alvarado L."/>
            <person name="Arachchi H.M."/>
            <person name="Berlin A."/>
            <person name="Brown A."/>
            <person name="Chapman S.B."/>
            <person name="Chen Z."/>
            <person name="Dunbar C."/>
            <person name="Freedman E."/>
            <person name="Gearin G."/>
            <person name="Gellesch M."/>
            <person name="Goldberg J."/>
            <person name="Griggs A."/>
            <person name="Gujja S."/>
            <person name="Heilman E.R."/>
            <person name="Heiman D."/>
            <person name="Howarth C."/>
            <person name="Larson L."/>
            <person name="Lui A."/>
            <person name="MacDonald P.J.P."/>
            <person name="Mehta T."/>
            <person name="Montmayeur A."/>
            <person name="Murphy C."/>
            <person name="Neiman D."/>
            <person name="Pearson M."/>
            <person name="Priest M."/>
            <person name="Roberts A."/>
            <person name="Saif S."/>
            <person name="Shea T."/>
            <person name="Shenoy N."/>
            <person name="Sisk P."/>
            <person name="Stolte C."/>
            <person name="Sykes S."/>
            <person name="White J."/>
            <person name="Yandava C."/>
            <person name="Wortman J."/>
            <person name="Nusbaum C."/>
            <person name="Birren B."/>
        </authorList>
    </citation>
    <scope>NUCLEOTIDE SEQUENCE</scope>
    <source>
        <strain evidence="2">ERTm2</strain>
    </source>
</reference>
<evidence type="ECO:0000256" key="1">
    <source>
        <dbReference type="SAM" id="SignalP"/>
    </source>
</evidence>
<accession>H8ZBA0</accession>
<keyword evidence="1" id="KW-0732">Signal</keyword>
<proteinExistence type="predicted"/>
<feature type="signal peptide" evidence="1">
    <location>
        <begin position="1"/>
        <end position="17"/>
    </location>
</feature>
<dbReference type="AlphaFoldDB" id="H8ZBA0"/>
<name>H8ZBA0_NEMA1</name>
<gene>
    <name evidence="2" type="ORF">NERG_00849</name>
</gene>
<feature type="chain" id="PRO_5003618161" evidence="1">
    <location>
        <begin position="18"/>
        <end position="923"/>
    </location>
</feature>
<sequence length="923" mass="106613">MIHRILMNIIMVQSIFARVSVEDIKKAQETYIGKKQDVIINPAGPLNLLRGYIGQRNGYMHNKRFYSPEIDTNYSMEENKMGSQYRQDYTFIRKPVNDRFHSDLDTNSASGKYLSAYYTQLIKMFPSADGNLSIEGGTPNMITSFLRTEHVKKDTKYILAALLLLSEGADIKIAVDHAGKKKKLVIKSKTCKEKEFVNVEMHMPGIDPFTKEYKEDICQSAVAEIVNFFLRCRDNPLLKKGGEFAMPTTKDEFESGEFLNNAAFLIQTYIYEFIDTAEGYKDFVNAVHELLVDQVVENENPDQTKKKGKNRRIFDELFIAKDALGENIKYIESFCSLSMTIDKNMTFPFYNASQLPQYTRVPHCKLDKSGFEENQALYYSNCTEIVVLGIFCCLAYNPDTGKYQTSHMGTGISKELRDFFKKYPKPTETTNFEMHLDWSRVIACLKNDDIVYKDCKNELLTSIANVFLAIAEITGQSTDALEMNKCIKTIINTGRIEPNQKAYIQHKIEHILRSLSYNKSLRVKCYEMAIGKRSDEKVDVFADINIVYTVNHKDNGISARLRSRHSSLMLLPPSYPTSIYIEEEYNKIKSVYSGLNCYTAYIVNQYISMEAEKMKGNSLNIGYVLKENIERILNSGYNNISKVFLLGKLAESDCKPFIIMQFIAYSEDKDLSLNHPAIRLTSNILSSIALYDPDTRHQTITPFFFHSKWQKYYPKLGFKPEQYLPETEITLFNLFNVYEYILKQESASLAVKCLINYIIQPIGFKNRCQLLVESSMSKRIFNLILEKGSIAQFMQIRSTLEIHTNKEDTKAHNIVYIIWFINACTMSMPSSELISMMYGFIHSDYLFDRNNPNLIPYYGYLNTVLSVLEKEKDLLCIESDSKSVKKYNRVVRYFTLVGKKLSLYERVVNTVRDYIDWYWPFSG</sequence>
<protein>
    <submittedName>
        <fullName evidence="2">Uncharacterized protein</fullName>
    </submittedName>
</protein>
<dbReference type="Proteomes" id="UP000005622">
    <property type="component" value="Unassembled WGS sequence"/>
</dbReference>
<dbReference type="HOGENOM" id="CLU_009683_3_0_1"/>
<evidence type="ECO:0000313" key="2">
    <source>
        <dbReference type="EMBL" id="EHY66153.1"/>
    </source>
</evidence>
<dbReference type="EMBL" id="JH604634">
    <property type="protein sequence ID" value="EHY66153.1"/>
    <property type="molecule type" value="Genomic_DNA"/>
</dbReference>